<dbReference type="Proteomes" id="UP000681722">
    <property type="component" value="Unassembled WGS sequence"/>
</dbReference>
<proteinExistence type="predicted"/>
<protein>
    <submittedName>
        <fullName evidence="2">Uncharacterized protein</fullName>
    </submittedName>
</protein>
<evidence type="ECO:0000313" key="1">
    <source>
        <dbReference type="EMBL" id="CAF0848004.1"/>
    </source>
</evidence>
<gene>
    <name evidence="2" type="ORF">GPM918_LOCUS11732</name>
    <name evidence="1" type="ORF">OVA965_LOCUS6992</name>
    <name evidence="4" type="ORF">SRO942_LOCUS11733</name>
    <name evidence="3" type="ORF">TMI583_LOCUS6988</name>
</gene>
<dbReference type="Proteomes" id="UP000663829">
    <property type="component" value="Unassembled WGS sequence"/>
</dbReference>
<name>A0A814DV99_9BILA</name>
<dbReference type="EMBL" id="CAJOBA010002172">
    <property type="protein sequence ID" value="CAF3633262.1"/>
    <property type="molecule type" value="Genomic_DNA"/>
</dbReference>
<accession>A0A814DV99</accession>
<dbReference type="Proteomes" id="UP000677228">
    <property type="component" value="Unassembled WGS sequence"/>
</dbReference>
<comment type="caution">
    <text evidence="2">The sequence shown here is derived from an EMBL/GenBank/DDBJ whole genome shotgun (WGS) entry which is preliminary data.</text>
</comment>
<evidence type="ECO:0000313" key="4">
    <source>
        <dbReference type="EMBL" id="CAF3735228.1"/>
    </source>
</evidence>
<sequence length="107" mass="12213">MSNMFDHGDTVHLVQKVPVRSVKSTIAMVDEDDESDDPLLQRLKGIRPGRLKNAVTRTSFNEENDRTTCSSSSSLITDHNLTNNYYIDVLEFSDCLFVDEIHELHDE</sequence>
<dbReference type="EMBL" id="CAJOBC010002479">
    <property type="protein sequence ID" value="CAF3735228.1"/>
    <property type="molecule type" value="Genomic_DNA"/>
</dbReference>
<keyword evidence="5" id="KW-1185">Reference proteome</keyword>
<dbReference type="EMBL" id="CAJNOK010002172">
    <property type="protein sequence ID" value="CAF0848004.1"/>
    <property type="molecule type" value="Genomic_DNA"/>
</dbReference>
<evidence type="ECO:0000313" key="3">
    <source>
        <dbReference type="EMBL" id="CAF3633262.1"/>
    </source>
</evidence>
<dbReference type="Proteomes" id="UP000682733">
    <property type="component" value="Unassembled WGS sequence"/>
</dbReference>
<evidence type="ECO:0000313" key="2">
    <source>
        <dbReference type="EMBL" id="CAF0960613.1"/>
    </source>
</evidence>
<organism evidence="2 5">
    <name type="scientific">Didymodactylos carnosus</name>
    <dbReference type="NCBI Taxonomy" id="1234261"/>
    <lineage>
        <taxon>Eukaryota</taxon>
        <taxon>Metazoa</taxon>
        <taxon>Spiralia</taxon>
        <taxon>Gnathifera</taxon>
        <taxon>Rotifera</taxon>
        <taxon>Eurotatoria</taxon>
        <taxon>Bdelloidea</taxon>
        <taxon>Philodinida</taxon>
        <taxon>Philodinidae</taxon>
        <taxon>Didymodactylos</taxon>
    </lineage>
</organism>
<dbReference type="EMBL" id="CAJNOQ010002479">
    <property type="protein sequence ID" value="CAF0960613.1"/>
    <property type="molecule type" value="Genomic_DNA"/>
</dbReference>
<reference evidence="2" key="1">
    <citation type="submission" date="2021-02" db="EMBL/GenBank/DDBJ databases">
        <authorList>
            <person name="Nowell W R."/>
        </authorList>
    </citation>
    <scope>NUCLEOTIDE SEQUENCE</scope>
</reference>
<dbReference type="AlphaFoldDB" id="A0A814DV99"/>
<evidence type="ECO:0000313" key="5">
    <source>
        <dbReference type="Proteomes" id="UP000663829"/>
    </source>
</evidence>